<feature type="compositionally biased region" description="Polar residues" evidence="1">
    <location>
        <begin position="41"/>
        <end position="51"/>
    </location>
</feature>
<feature type="compositionally biased region" description="Polar residues" evidence="1">
    <location>
        <begin position="1"/>
        <end position="12"/>
    </location>
</feature>
<evidence type="ECO:0000313" key="3">
    <source>
        <dbReference type="Proteomes" id="UP001153069"/>
    </source>
</evidence>
<comment type="caution">
    <text evidence="2">The sequence shown here is derived from an EMBL/GenBank/DDBJ whole genome shotgun (WGS) entry which is preliminary data.</text>
</comment>
<keyword evidence="3" id="KW-1185">Reference proteome</keyword>
<dbReference type="Proteomes" id="UP001153069">
    <property type="component" value="Unassembled WGS sequence"/>
</dbReference>
<sequence length="228" mass="26082">MQRNNNSFQPNDQAAPMGKFIEARAQLLTTSSGTTSTSTSNNQVEGQQNKTKAPPKRRVTFEEEEKHVHFGLSNNVLVHRDDDDLFSDITQMWYTRSELIKIAGDSTAMIKKEKKFLKANNEDQRGQLRREDKIGWTWRGFEYALHKYGKFRLRKQHCAKVLKFQRSGRCDPMALASLAHNDSSGNGSILRARSLAVNDQVEAARIHKDSTSIMRKSRTLPRNFKQNA</sequence>
<gene>
    <name evidence="2" type="ORF">SEMRO_2200_G318840.1</name>
</gene>
<proteinExistence type="predicted"/>
<feature type="region of interest" description="Disordered" evidence="1">
    <location>
        <begin position="1"/>
        <end position="56"/>
    </location>
</feature>
<organism evidence="2 3">
    <name type="scientific">Seminavis robusta</name>
    <dbReference type="NCBI Taxonomy" id="568900"/>
    <lineage>
        <taxon>Eukaryota</taxon>
        <taxon>Sar</taxon>
        <taxon>Stramenopiles</taxon>
        <taxon>Ochrophyta</taxon>
        <taxon>Bacillariophyta</taxon>
        <taxon>Bacillariophyceae</taxon>
        <taxon>Bacillariophycidae</taxon>
        <taxon>Naviculales</taxon>
        <taxon>Naviculaceae</taxon>
        <taxon>Seminavis</taxon>
    </lineage>
</organism>
<feature type="compositionally biased region" description="Low complexity" evidence="1">
    <location>
        <begin position="29"/>
        <end position="40"/>
    </location>
</feature>
<reference evidence="2" key="1">
    <citation type="submission" date="2020-06" db="EMBL/GenBank/DDBJ databases">
        <authorList>
            <consortium name="Plant Systems Biology data submission"/>
        </authorList>
    </citation>
    <scope>NUCLEOTIDE SEQUENCE</scope>
    <source>
        <strain evidence="2">D6</strain>
    </source>
</reference>
<name>A0A9N8F0W8_9STRA</name>
<dbReference type="EMBL" id="CAICTM010002198">
    <property type="protein sequence ID" value="CAB9528335.1"/>
    <property type="molecule type" value="Genomic_DNA"/>
</dbReference>
<evidence type="ECO:0000313" key="2">
    <source>
        <dbReference type="EMBL" id="CAB9528335.1"/>
    </source>
</evidence>
<protein>
    <submittedName>
        <fullName evidence="2">Uncharacterized protein</fullName>
    </submittedName>
</protein>
<dbReference type="AlphaFoldDB" id="A0A9N8F0W8"/>
<accession>A0A9N8F0W8</accession>
<evidence type="ECO:0000256" key="1">
    <source>
        <dbReference type="SAM" id="MobiDB-lite"/>
    </source>
</evidence>